<dbReference type="RefSeq" id="WP_133361989.1">
    <property type="nucleotide sequence ID" value="NZ_SMUV01000074.1"/>
</dbReference>
<dbReference type="GO" id="GO:0005737">
    <property type="term" value="C:cytoplasm"/>
    <property type="evidence" value="ECO:0007669"/>
    <property type="project" value="TreeGrafter"/>
</dbReference>
<dbReference type="InterPro" id="IPR006076">
    <property type="entry name" value="FAD-dep_OxRdtase"/>
</dbReference>
<feature type="domain" description="FAD dependent oxidoreductase" evidence="2">
    <location>
        <begin position="5"/>
        <end position="393"/>
    </location>
</feature>
<dbReference type="OrthoDB" id="9805337at2"/>
<organism evidence="3 4">
    <name type="scientific">Antarcticimicrobium luteum</name>
    <dbReference type="NCBI Taxonomy" id="2547397"/>
    <lineage>
        <taxon>Bacteria</taxon>
        <taxon>Pseudomonadati</taxon>
        <taxon>Pseudomonadota</taxon>
        <taxon>Alphaproteobacteria</taxon>
        <taxon>Rhodobacterales</taxon>
        <taxon>Paracoccaceae</taxon>
        <taxon>Antarcticimicrobium</taxon>
    </lineage>
</organism>
<dbReference type="AlphaFoldDB" id="A0A4R5UR66"/>
<dbReference type="SUPFAM" id="SSF54373">
    <property type="entry name" value="FAD-linked reductases, C-terminal domain"/>
    <property type="match status" value="1"/>
</dbReference>
<dbReference type="InterPro" id="IPR036188">
    <property type="entry name" value="FAD/NAD-bd_sf"/>
</dbReference>
<accession>A0A4R5UR66</accession>
<dbReference type="GO" id="GO:0016491">
    <property type="term" value="F:oxidoreductase activity"/>
    <property type="evidence" value="ECO:0007669"/>
    <property type="project" value="UniProtKB-KW"/>
</dbReference>
<dbReference type="PANTHER" id="PTHR13847">
    <property type="entry name" value="SARCOSINE DEHYDROGENASE-RELATED"/>
    <property type="match status" value="1"/>
</dbReference>
<dbReference type="Pfam" id="PF01266">
    <property type="entry name" value="DAO"/>
    <property type="match status" value="1"/>
</dbReference>
<evidence type="ECO:0000259" key="2">
    <source>
        <dbReference type="Pfam" id="PF01266"/>
    </source>
</evidence>
<dbReference type="Gene3D" id="3.30.9.10">
    <property type="entry name" value="D-Amino Acid Oxidase, subunit A, domain 2"/>
    <property type="match status" value="1"/>
</dbReference>
<dbReference type="Proteomes" id="UP000295301">
    <property type="component" value="Unassembled WGS sequence"/>
</dbReference>
<dbReference type="EMBL" id="SMUV01000074">
    <property type="protein sequence ID" value="TDK41421.1"/>
    <property type="molecule type" value="Genomic_DNA"/>
</dbReference>
<proteinExistence type="predicted"/>
<dbReference type="Gene3D" id="3.50.50.60">
    <property type="entry name" value="FAD/NAD(P)-binding domain"/>
    <property type="match status" value="2"/>
</dbReference>
<name>A0A4R5UR66_9RHOB</name>
<evidence type="ECO:0000313" key="4">
    <source>
        <dbReference type="Proteomes" id="UP000295301"/>
    </source>
</evidence>
<dbReference type="PANTHER" id="PTHR13847:SF289">
    <property type="entry name" value="GLYCINE OXIDASE"/>
    <property type="match status" value="1"/>
</dbReference>
<reference evidence="3 4" key="1">
    <citation type="submission" date="2019-03" db="EMBL/GenBank/DDBJ databases">
        <title>Ruegeria lutea sp. nov., a novel strain, isolated from marine sediment, the Masan Bay, South Korea.</title>
        <authorList>
            <person name="Kim J."/>
            <person name="Kim D.-Y."/>
            <person name="Lee S.-S."/>
        </authorList>
    </citation>
    <scope>NUCLEOTIDE SEQUENCE [LARGE SCALE GENOMIC DNA]</scope>
    <source>
        <strain evidence="3 4">318-1</strain>
    </source>
</reference>
<keyword evidence="1" id="KW-0560">Oxidoreductase</keyword>
<comment type="caution">
    <text evidence="3">The sequence shown here is derived from an EMBL/GenBank/DDBJ whole genome shotgun (WGS) entry which is preliminary data.</text>
</comment>
<evidence type="ECO:0000256" key="1">
    <source>
        <dbReference type="ARBA" id="ARBA00023002"/>
    </source>
</evidence>
<keyword evidence="4" id="KW-1185">Reference proteome</keyword>
<protein>
    <submittedName>
        <fullName evidence="3">FAD-binding oxidoreductase</fullName>
    </submittedName>
</protein>
<sequence>MQDFDIAVIGAGILGTSAALWAQMRGHRVLLADPNPPGSGTSSGNACTLATYACLPVNDPSVLTGLPKLMFGPESPLAVSYVHALRNPRWMLSFLANCRAARAREIAGHLAGLLAHADAGLNPLIAEAGAEDLVVSRGQLSIWSTEAGAEGAEAGLALRRDFGVPFTELSAEEARAMEPGLTLPIARAVHFTGARHIRDPEELVRRLHARFIALGGQWRQQAATEVRADDTGVTLRLGDDTVTAGRAVLAAGAFSRRVRRAGAEGLPLGTERGYHLLFAGEGHRLTRPVGWGEGGFYAVPMARGLRLAGTVEIAALDAPENAGRLAYIGRKGAEMLGPLPAPDSHWLGYRPTMPDALPVLGYSPTSDRIIHAFGHQHLGLTLGGISGRIVADLAEGRQPNLDIAPFRPGRSYAPL</sequence>
<gene>
    <name evidence="3" type="ORF">E1832_20200</name>
</gene>
<evidence type="ECO:0000313" key="3">
    <source>
        <dbReference type="EMBL" id="TDK41421.1"/>
    </source>
</evidence>
<dbReference type="SUPFAM" id="SSF51905">
    <property type="entry name" value="FAD/NAD(P)-binding domain"/>
    <property type="match status" value="1"/>
</dbReference>